<reference evidence="2 3" key="1">
    <citation type="submission" date="2020-02" db="EMBL/GenBank/DDBJ databases">
        <title>Genome sequence of the type strain CCBAU10050 of Rhizobium daejeonense.</title>
        <authorList>
            <person name="Gao J."/>
            <person name="Sun J."/>
        </authorList>
    </citation>
    <scope>NUCLEOTIDE SEQUENCE [LARGE SCALE GENOMIC DNA]</scope>
    <source>
        <strain evidence="2 3">CCBAU10050</strain>
    </source>
</reference>
<accession>A0A6M1S2I2</accession>
<dbReference type="PANTHER" id="PTHR33303:SF2">
    <property type="entry name" value="COA-BINDING DOMAIN-CONTAINING PROTEIN"/>
    <property type="match status" value="1"/>
</dbReference>
<comment type="caution">
    <text evidence="2">The sequence shown here is derived from an EMBL/GenBank/DDBJ whole genome shotgun (WGS) entry which is preliminary data.</text>
</comment>
<dbReference type="Pfam" id="PF13380">
    <property type="entry name" value="CoA_binding_2"/>
    <property type="match status" value="1"/>
</dbReference>
<keyword evidence="3" id="KW-1185">Reference proteome</keyword>
<organism evidence="2 3">
    <name type="scientific">Rhizobium daejeonense</name>
    <dbReference type="NCBI Taxonomy" id="240521"/>
    <lineage>
        <taxon>Bacteria</taxon>
        <taxon>Pseudomonadati</taxon>
        <taxon>Pseudomonadota</taxon>
        <taxon>Alphaproteobacteria</taxon>
        <taxon>Hyphomicrobiales</taxon>
        <taxon>Rhizobiaceae</taxon>
        <taxon>Rhizobium/Agrobacterium group</taxon>
        <taxon>Rhizobium</taxon>
    </lineage>
</organism>
<name>A0A6M1S2I2_9HYPH</name>
<evidence type="ECO:0000313" key="2">
    <source>
        <dbReference type="EMBL" id="NGO64491.1"/>
    </source>
</evidence>
<dbReference type="RefSeq" id="WP_163906255.1">
    <property type="nucleotide sequence ID" value="NZ_CP048427.1"/>
</dbReference>
<dbReference type="PANTHER" id="PTHR33303">
    <property type="entry name" value="CYTOPLASMIC PROTEIN-RELATED"/>
    <property type="match status" value="1"/>
</dbReference>
<evidence type="ECO:0000313" key="3">
    <source>
        <dbReference type="Proteomes" id="UP000477849"/>
    </source>
</evidence>
<dbReference type="Gene3D" id="3.40.50.720">
    <property type="entry name" value="NAD(P)-binding Rossmann-like Domain"/>
    <property type="match status" value="1"/>
</dbReference>
<evidence type="ECO:0000259" key="1">
    <source>
        <dbReference type="SMART" id="SM00881"/>
    </source>
</evidence>
<dbReference type="SUPFAM" id="SSF51735">
    <property type="entry name" value="NAD(P)-binding Rossmann-fold domains"/>
    <property type="match status" value="1"/>
</dbReference>
<dbReference type="AlphaFoldDB" id="A0A6M1S2I2"/>
<gene>
    <name evidence="2" type="ORF">G6N76_12520</name>
</gene>
<feature type="domain" description="CoA-binding" evidence="1">
    <location>
        <begin position="15"/>
        <end position="111"/>
    </location>
</feature>
<proteinExistence type="predicted"/>
<dbReference type="SMART" id="SM00881">
    <property type="entry name" value="CoA_binding"/>
    <property type="match status" value="1"/>
</dbReference>
<dbReference type="EMBL" id="JAAKZH010000003">
    <property type="protein sequence ID" value="NGO64491.1"/>
    <property type="molecule type" value="Genomic_DNA"/>
</dbReference>
<dbReference type="Proteomes" id="UP000477849">
    <property type="component" value="Unassembled WGS sequence"/>
</dbReference>
<sequence>MRHDTYPAAYLAEILNNARTVAILGASSDNRRPSYWIGGFLLGKGYRVFPINPKYAGQTILGQPVYARLADVPVAIDIVDVFRRPDQFGMVVEETLNLPELPSAIWGQLGVRDDKAARRAEAAGIKVVMDRGLVTEYPLVYELQHTRLPRSAA</sequence>
<protein>
    <submittedName>
        <fullName evidence="2">CoA-binding protein</fullName>
    </submittedName>
</protein>
<dbReference type="InterPro" id="IPR003781">
    <property type="entry name" value="CoA-bd"/>
</dbReference>
<dbReference type="InterPro" id="IPR036291">
    <property type="entry name" value="NAD(P)-bd_dom_sf"/>
</dbReference>